<evidence type="ECO:0000313" key="5">
    <source>
        <dbReference type="EMBL" id="CAL5219782.1"/>
    </source>
</evidence>
<organism evidence="5 6">
    <name type="scientific">Coccomyxa viridis</name>
    <dbReference type="NCBI Taxonomy" id="1274662"/>
    <lineage>
        <taxon>Eukaryota</taxon>
        <taxon>Viridiplantae</taxon>
        <taxon>Chlorophyta</taxon>
        <taxon>core chlorophytes</taxon>
        <taxon>Trebouxiophyceae</taxon>
        <taxon>Trebouxiophyceae incertae sedis</taxon>
        <taxon>Coccomyxaceae</taxon>
        <taxon>Coccomyxa</taxon>
    </lineage>
</organism>
<evidence type="ECO:0000313" key="6">
    <source>
        <dbReference type="Proteomes" id="UP001497392"/>
    </source>
</evidence>
<reference evidence="5 6" key="1">
    <citation type="submission" date="2024-06" db="EMBL/GenBank/DDBJ databases">
        <authorList>
            <person name="Kraege A."/>
            <person name="Thomma B."/>
        </authorList>
    </citation>
    <scope>NUCLEOTIDE SEQUENCE [LARGE SCALE GENOMIC DNA]</scope>
</reference>
<feature type="compositionally biased region" description="Basic and acidic residues" evidence="4">
    <location>
        <begin position="1140"/>
        <end position="1152"/>
    </location>
</feature>
<dbReference type="PANTHER" id="PTHR46093:SF3">
    <property type="entry name" value="ACYL-COA-BINDING DOMAIN-CONTAINING PROTEIN 4"/>
    <property type="match status" value="1"/>
</dbReference>
<dbReference type="InterPro" id="IPR036047">
    <property type="entry name" value="F-box-like_dom_sf"/>
</dbReference>
<evidence type="ECO:0000256" key="2">
    <source>
        <dbReference type="ARBA" id="ARBA00022737"/>
    </source>
</evidence>
<evidence type="ECO:0000256" key="4">
    <source>
        <dbReference type="SAM" id="MobiDB-lite"/>
    </source>
</evidence>
<comment type="caution">
    <text evidence="5">The sequence shown here is derived from an EMBL/GenBank/DDBJ whole genome shotgun (WGS) entry which is preliminary data.</text>
</comment>
<evidence type="ECO:0000256" key="3">
    <source>
        <dbReference type="SAM" id="Coils"/>
    </source>
</evidence>
<keyword evidence="3" id="KW-0175">Coiled coil</keyword>
<dbReference type="EMBL" id="CAXHTA020000002">
    <property type="protein sequence ID" value="CAL5219782.1"/>
    <property type="molecule type" value="Genomic_DNA"/>
</dbReference>
<accession>A0ABP1FQE0</accession>
<proteinExistence type="predicted"/>
<dbReference type="Pfam" id="PF24681">
    <property type="entry name" value="Kelch_KLHDC2_KLHL20_DRC7"/>
    <property type="match status" value="1"/>
</dbReference>
<feature type="region of interest" description="Disordered" evidence="4">
    <location>
        <begin position="978"/>
        <end position="1063"/>
    </location>
</feature>
<evidence type="ECO:0000256" key="1">
    <source>
        <dbReference type="ARBA" id="ARBA00022441"/>
    </source>
</evidence>
<feature type="compositionally biased region" description="Polar residues" evidence="4">
    <location>
        <begin position="1044"/>
        <end position="1057"/>
    </location>
</feature>
<dbReference type="SUPFAM" id="SSF81383">
    <property type="entry name" value="F-box domain"/>
    <property type="match status" value="1"/>
</dbReference>
<keyword evidence="2" id="KW-0677">Repeat</keyword>
<feature type="compositionally biased region" description="Polar residues" evidence="4">
    <location>
        <begin position="1226"/>
        <end position="1248"/>
    </location>
</feature>
<keyword evidence="1" id="KW-0880">Kelch repeat</keyword>
<dbReference type="SUPFAM" id="SSF117281">
    <property type="entry name" value="Kelch motif"/>
    <property type="match status" value="1"/>
</dbReference>
<feature type="compositionally biased region" description="Polar residues" evidence="4">
    <location>
        <begin position="782"/>
        <end position="791"/>
    </location>
</feature>
<feature type="compositionally biased region" description="Low complexity" evidence="4">
    <location>
        <begin position="716"/>
        <end position="729"/>
    </location>
</feature>
<dbReference type="PANTHER" id="PTHR46093">
    <property type="entry name" value="ACYL-COA-BINDING DOMAIN-CONTAINING PROTEIN 5"/>
    <property type="match status" value="1"/>
</dbReference>
<keyword evidence="6" id="KW-1185">Reference proteome</keyword>
<feature type="coiled-coil region" evidence="3">
    <location>
        <begin position="103"/>
        <end position="130"/>
    </location>
</feature>
<dbReference type="InterPro" id="IPR015915">
    <property type="entry name" value="Kelch-typ_b-propeller"/>
</dbReference>
<dbReference type="Proteomes" id="UP001497392">
    <property type="component" value="Unassembled WGS sequence"/>
</dbReference>
<dbReference type="Gene3D" id="2.120.10.80">
    <property type="entry name" value="Kelch-type beta propeller"/>
    <property type="match status" value="2"/>
</dbReference>
<protein>
    <submittedName>
        <fullName evidence="5">G1687 protein</fullName>
    </submittedName>
</protein>
<sequence length="1248" mass="134170">MALETTNLGDLDVESTRLVLNLLFPKDLCCVASTCRYFYRAIFDGPFTERLWKSHCVELLGEGVVALHSAAIPPGYKAGAIFWRDLWLAGKGLDNVRWWRTGANQLKASVDRIDSAKEAEETEIAQQQADAIAADNADGLGEDRRKAVLAEAEAATAGQSTLKAKLARSGHAATVVGTRIVITGGILRDGSLIVDVVIIDLPTMSVIRPPYEGEAPSTRFRHTMVPINPSPRTPLYEMVSEALGAKDTIHAGQLLLIFGGYNTIGEEFGANSTFVLWAATDGSRYVWREITTQGTPPTPRFHHSCDSFDGNRKAVIFGGEGYMLDDTGESSSPCVYVFDADLLTWTRCATQAPGEEHNPGARSLHVTTIRESPSTGHEELVVAGGYFTSVLAEMKPYTLDLETLEWRCWEGRNPNLPDAPELPEPRQRMAAMRISKDWLLISGGSPASGSFLDDLQRLHVPSLTWGKAPEVSGRPSRALRRIAGHTFAGLLAFGGCIPTIMGIMPVEKLDLLLLGHGNAGLLPAADPGGEALRCAGNAPLREGTLGVQRNSSAVLSTKAEKKPQALSAITTKRAVPAEEAPESSTVQKEQAQEQHTASDPDSPMLDPNKKDGPVDLETAAHDGVFNQFVADQLLSKGQRINIGSPDTYFRPAYATAAGVKSAPDADDPSQFAKGRLQVINTSLLSDAQHIEQMNRQFHPSQRGQSVPEPTPDADGLSHVHSGSGSLSAGDPLTGPPKDRDAAAEASVRQSMLVQTPTAAELAAQLSSMALQQPAITLPPAGGSSTRRQQAQGAPVQYTAEEKGKQKAAPQALYQPIGDSQEARELEESLLLSRLQVAGSSSRKVLATNDPNMPGGPVQTSQMQTTMYFTDMPGSHMPQMSLPPHSAPHAVPVQQMDGSTYFSTASTPYPMPATIPGVDLQQLLASAQSNADAHRIFQVSSVRNDEIASRGPNPFATDCSRPWGGNPGMKPYMVPPTMQQPSMRPMPDPQMILPTMPQAPGRSQGRTMAVRSSPAQPEPEAASNVPPASAKGENVLKGSDGLWSRSPSAANLSDSGSFASAESQDLDDALLEDDSLEPQRRLAQEFQWAQHDRHPGLVLPPSRVPGPLKQIIDTRSNSSQGEDRSQPKAAESVGPASASKLPEDKGPPYEGHRNLRGPYQSPGSEDGNPPKTMQLWRDVRTGQYYRLIPTTAATHEQDNPVQLPSWQKTNSRHARQSHPGQTIALEDSSSNLDDSAWSTDPVRSTCCLQ</sequence>
<gene>
    <name evidence="5" type="primary">g1687</name>
    <name evidence="5" type="ORF">VP750_LOCUS1441</name>
</gene>
<feature type="region of interest" description="Disordered" evidence="4">
    <location>
        <begin position="1206"/>
        <end position="1248"/>
    </location>
</feature>
<feature type="region of interest" description="Disordered" evidence="4">
    <location>
        <begin position="1091"/>
        <end position="1172"/>
    </location>
</feature>
<name>A0ABP1FQE0_9CHLO</name>
<feature type="region of interest" description="Disordered" evidence="4">
    <location>
        <begin position="775"/>
        <end position="809"/>
    </location>
</feature>
<feature type="region of interest" description="Disordered" evidence="4">
    <location>
        <begin position="697"/>
        <end position="749"/>
    </location>
</feature>
<feature type="region of interest" description="Disordered" evidence="4">
    <location>
        <begin position="556"/>
        <end position="616"/>
    </location>
</feature>